<accession>A0A814A5T9</accession>
<proteinExistence type="inferred from homology"/>
<comment type="subcellular location">
    <subcellularLocation>
        <location evidence="2">Nucleus</location>
    </subcellularLocation>
</comment>
<dbReference type="InterPro" id="IPR051037">
    <property type="entry name" value="RNAPII_TF_IWS1"/>
</dbReference>
<feature type="compositionally biased region" description="Polar residues" evidence="3">
    <location>
        <begin position="1"/>
        <end position="20"/>
    </location>
</feature>
<feature type="compositionally biased region" description="Acidic residues" evidence="3">
    <location>
        <begin position="187"/>
        <end position="198"/>
    </location>
</feature>
<dbReference type="Proteomes" id="UP000677228">
    <property type="component" value="Unassembled WGS sequence"/>
</dbReference>
<dbReference type="Pfam" id="PF09996">
    <property type="entry name" value="DUF2237"/>
    <property type="match status" value="1"/>
</dbReference>
<dbReference type="Pfam" id="PF08711">
    <property type="entry name" value="Med26"/>
    <property type="match status" value="1"/>
</dbReference>
<dbReference type="Proteomes" id="UP000681722">
    <property type="component" value="Unassembled WGS sequence"/>
</dbReference>
<feature type="compositionally biased region" description="Polar residues" evidence="3">
    <location>
        <begin position="549"/>
        <end position="561"/>
    </location>
</feature>
<dbReference type="InterPro" id="IPR018714">
    <property type="entry name" value="DUF2237"/>
</dbReference>
<keyword evidence="9" id="KW-1185">Reference proteome</keyword>
<name>A0A814A5T9_9BILA</name>
<dbReference type="InterPro" id="IPR035441">
    <property type="entry name" value="TFIIS/LEDGF_dom_sf"/>
</dbReference>
<gene>
    <name evidence="5" type="ORF">GPM918_LOCUS8980</name>
    <name evidence="6" type="ORF">OVA965_LOCUS16566</name>
    <name evidence="7" type="ORF">SRO942_LOCUS8981</name>
    <name evidence="8" type="ORF">TMI583_LOCUS16576</name>
</gene>
<dbReference type="GO" id="GO:0016973">
    <property type="term" value="P:poly(A)+ mRNA export from nucleus"/>
    <property type="evidence" value="ECO:0007669"/>
    <property type="project" value="TreeGrafter"/>
</dbReference>
<dbReference type="GO" id="GO:0005634">
    <property type="term" value="C:nucleus"/>
    <property type="evidence" value="ECO:0007669"/>
    <property type="project" value="UniProtKB-SubCell"/>
</dbReference>
<dbReference type="EMBL" id="CAJNOK010007725">
    <property type="protein sequence ID" value="CAF1042730.1"/>
    <property type="molecule type" value="Genomic_DNA"/>
</dbReference>
<dbReference type="InterPro" id="IPR017923">
    <property type="entry name" value="TFIIS_N"/>
</dbReference>
<evidence type="ECO:0000256" key="3">
    <source>
        <dbReference type="SAM" id="MobiDB-lite"/>
    </source>
</evidence>
<feature type="compositionally biased region" description="Acidic residues" evidence="3">
    <location>
        <begin position="578"/>
        <end position="587"/>
    </location>
</feature>
<dbReference type="OrthoDB" id="21124at2759"/>
<feature type="compositionally biased region" description="Acidic residues" evidence="3">
    <location>
        <begin position="109"/>
        <end position="167"/>
    </location>
</feature>
<dbReference type="Gene3D" id="1.20.930.10">
    <property type="entry name" value="Conserved domain common to transcription factors TFIIS, elongin A, CRSP70"/>
    <property type="match status" value="1"/>
</dbReference>
<comment type="caution">
    <text evidence="5">The sequence shown here is derived from an EMBL/GenBank/DDBJ whole genome shotgun (WGS) entry which is preliminary data.</text>
</comment>
<evidence type="ECO:0000313" key="7">
    <source>
        <dbReference type="EMBL" id="CAF3689221.1"/>
    </source>
</evidence>
<dbReference type="EMBL" id="CAJOBC010001622">
    <property type="protein sequence ID" value="CAF3689221.1"/>
    <property type="molecule type" value="Genomic_DNA"/>
</dbReference>
<evidence type="ECO:0000256" key="1">
    <source>
        <dbReference type="ARBA" id="ARBA00037992"/>
    </source>
</evidence>
<evidence type="ECO:0000313" key="8">
    <source>
        <dbReference type="EMBL" id="CAF3810840.1"/>
    </source>
</evidence>
<feature type="compositionally biased region" description="Acidic residues" evidence="3">
    <location>
        <begin position="24"/>
        <end position="33"/>
    </location>
</feature>
<evidence type="ECO:0000313" key="5">
    <source>
        <dbReference type="EMBL" id="CAF0907740.1"/>
    </source>
</evidence>
<organism evidence="5 9">
    <name type="scientific">Didymodactylos carnosus</name>
    <dbReference type="NCBI Taxonomy" id="1234261"/>
    <lineage>
        <taxon>Eukaryota</taxon>
        <taxon>Metazoa</taxon>
        <taxon>Spiralia</taxon>
        <taxon>Gnathifera</taxon>
        <taxon>Rotifera</taxon>
        <taxon>Eurotatoria</taxon>
        <taxon>Bdelloidea</taxon>
        <taxon>Philodinida</taxon>
        <taxon>Philodinidae</taxon>
        <taxon>Didymodactylos</taxon>
    </lineage>
</organism>
<feature type="region of interest" description="Disordered" evidence="3">
    <location>
        <begin position="549"/>
        <end position="593"/>
    </location>
</feature>
<dbReference type="Gene3D" id="3.30.56.110">
    <property type="entry name" value="Protein of unknown function DUF2237"/>
    <property type="match status" value="1"/>
</dbReference>
<dbReference type="EMBL" id="CAJNOQ010001622">
    <property type="protein sequence ID" value="CAF0907740.1"/>
    <property type="molecule type" value="Genomic_DNA"/>
</dbReference>
<dbReference type="PROSITE" id="PS51319">
    <property type="entry name" value="TFIIS_N"/>
    <property type="match status" value="1"/>
</dbReference>
<keyword evidence="2" id="KW-0539">Nucleus</keyword>
<dbReference type="AlphaFoldDB" id="A0A814A5T9"/>
<evidence type="ECO:0000256" key="2">
    <source>
        <dbReference type="PROSITE-ProRule" id="PRU00649"/>
    </source>
</evidence>
<feature type="domain" description="TFIIS N-terminal" evidence="4">
    <location>
        <begin position="453"/>
        <end position="531"/>
    </location>
</feature>
<sequence>MDPATQSFNPFTQQQSQGYLSQVPDEDQEEMNENGDSLSSPPLSPNDPEKSGTHEGSNDGVEIDEGPASPAISESEQLLSPAVVETQDDRVEYDIEQQSQVYDHIPSDNEIEEEEEQAEPDGEQAEPDEEQAEPDEEQAELDEEQAELDEEQAEPDVEQAEPDEEQEIVSRTQQQQQQQRRRVQIMDDSDAEDDEANKEEETSVQKDKKQNFLKQFTTPAVNDASKKRKKQRSDEIDGKRKHQYKRPRHSSDADEEEQHPEEDESEIQNNDKESDVEDVVEDIFGKEATGDEDQEKEEVEQASDEEQEELEADLADLTTEKQDEEENELDQQQAGTYDNEDDEEQDEGFERKKEFVKPNDIDDIDIDVILERKAEKRRGKKRRKNGDVDLSNNNDDQLVAKLIDKMRIATEEDRIFNKSRQPATAKLLLLPVVEQQLYRADLTDTFLESGLLDVMKDWLSPLPDKSLPNIKIRESFIKILQQMGTISAYLLRKSGIGKALMFLYKHPRETQTNKIKLIKIIHDWARPIFHLDTDYKLLSREERQLRDQASQLKKNLTSSRTTKTRNADVDLPFSNDQLQDEEPDADDVACPRARVPRPSTKDYVVRPTSTVDYSDKKVFIRNVLGLQLEICSQAPLTGFFRNGYCATCPEDFGVHTVCAQMTDDFLNYTKQQGNDLSAPQAHFPGLKSGDRWCLCAERWKEAFQANLAPPLFLKATHYNTLDIISIENLVSKALDNH</sequence>
<feature type="compositionally biased region" description="Acidic residues" evidence="3">
    <location>
        <begin position="338"/>
        <end position="347"/>
    </location>
</feature>
<dbReference type="Proteomes" id="UP000682733">
    <property type="component" value="Unassembled WGS sequence"/>
</dbReference>
<dbReference type="EMBL" id="CAJOBA010007737">
    <property type="protein sequence ID" value="CAF3810840.1"/>
    <property type="molecule type" value="Genomic_DNA"/>
</dbReference>
<feature type="compositionally biased region" description="Acidic residues" evidence="3">
    <location>
        <begin position="290"/>
        <end position="314"/>
    </location>
</feature>
<feature type="compositionally biased region" description="Basic residues" evidence="3">
    <location>
        <begin position="239"/>
        <end position="248"/>
    </location>
</feature>
<evidence type="ECO:0000313" key="6">
    <source>
        <dbReference type="EMBL" id="CAF1042730.1"/>
    </source>
</evidence>
<dbReference type="PANTHER" id="PTHR46010">
    <property type="entry name" value="PROTEIN IWS1 HOMOLOG"/>
    <property type="match status" value="1"/>
</dbReference>
<evidence type="ECO:0000313" key="9">
    <source>
        <dbReference type="Proteomes" id="UP000663829"/>
    </source>
</evidence>
<feature type="compositionally biased region" description="Basic and acidic residues" evidence="3">
    <location>
        <begin position="47"/>
        <end position="57"/>
    </location>
</feature>
<comment type="similarity">
    <text evidence="1">Belongs to the IWS1 family.</text>
</comment>
<dbReference type="PANTHER" id="PTHR46010:SF1">
    <property type="entry name" value="PROTEIN IWS1 HOMOLOG"/>
    <property type="match status" value="1"/>
</dbReference>
<feature type="compositionally biased region" description="Acidic residues" evidence="3">
    <location>
        <begin position="253"/>
        <end position="266"/>
    </location>
</feature>
<evidence type="ECO:0000259" key="4">
    <source>
        <dbReference type="PROSITE" id="PS51319"/>
    </source>
</evidence>
<protein>
    <recommendedName>
        <fullName evidence="4">TFIIS N-terminal domain-containing protein</fullName>
    </recommendedName>
</protein>
<dbReference type="Proteomes" id="UP000663829">
    <property type="component" value="Unassembled WGS sequence"/>
</dbReference>
<reference evidence="5" key="1">
    <citation type="submission" date="2021-02" db="EMBL/GenBank/DDBJ databases">
        <authorList>
            <person name="Nowell W R."/>
        </authorList>
    </citation>
    <scope>NUCLEOTIDE SEQUENCE</scope>
</reference>
<feature type="compositionally biased region" description="Basic and acidic residues" evidence="3">
    <location>
        <begin position="199"/>
        <end position="210"/>
    </location>
</feature>
<feature type="region of interest" description="Disordered" evidence="3">
    <location>
        <begin position="1"/>
        <end position="356"/>
    </location>
</feature>